<evidence type="ECO:0000313" key="1">
    <source>
        <dbReference type="EMBL" id="SMX54865.1"/>
    </source>
</evidence>
<dbReference type="InterPro" id="IPR036280">
    <property type="entry name" value="Multihaem_cyt_sf"/>
</dbReference>
<dbReference type="AlphaFoldDB" id="A0A1Y6K5B4"/>
<dbReference type="Proteomes" id="UP000195514">
    <property type="component" value="Chromosome I"/>
</dbReference>
<accession>A0A1Y6K5B4</accession>
<dbReference type="OrthoDB" id="5477228at2"/>
<gene>
    <name evidence="1" type="ORF">CFX1CAM_1800</name>
</gene>
<organism evidence="1 2">
    <name type="scientific">Candidatus Brevifilum fermentans</name>
    <dbReference type="NCBI Taxonomy" id="1986204"/>
    <lineage>
        <taxon>Bacteria</taxon>
        <taxon>Bacillati</taxon>
        <taxon>Chloroflexota</taxon>
        <taxon>Anaerolineae</taxon>
        <taxon>Anaerolineales</taxon>
        <taxon>Anaerolineaceae</taxon>
        <taxon>Candidatus Brevifilum</taxon>
    </lineage>
</organism>
<proteinExistence type="predicted"/>
<sequence>MKKSIWPLLLIFFVLGGLVILLVGKVILPPQPRPESVQAISENWAESAHADRESFTFNYWNEYEPPEIPAFCAKCHSAYGYLDYLGEDGSEAFVVDSSVPIGSVVTCQVCHNPSAHEKNETLFPSGVKIDIHGMSSNCAECHQGYSSGGDVTKAVATLPEDEVNENLEYISAHYKVDGALRFGADAMIGYQYPGKTYAGFFRHVPSFQNCTDCHDPHSLQVTPSDCATCHSVVTDYSNLHDIREAGRPDYDGDGNTTEGIHYEIATLHEALHDAIKAYSLEVAGQRLVYAFRYPYWVVDTNSNGVADPDEINYGNLYKNWTPRLVKAAYNFDLIVHSKGAFVHNPQYAIQLLYDTIEDLATVIDVDMSNMVRPD</sequence>
<evidence type="ECO:0000313" key="2">
    <source>
        <dbReference type="Proteomes" id="UP000195514"/>
    </source>
</evidence>
<keyword evidence="2" id="KW-1185">Reference proteome</keyword>
<dbReference type="Gene3D" id="1.10.1130.10">
    <property type="entry name" value="Flavocytochrome C3, Chain A"/>
    <property type="match status" value="1"/>
</dbReference>
<dbReference type="EMBL" id="LT859958">
    <property type="protein sequence ID" value="SMX54865.1"/>
    <property type="molecule type" value="Genomic_DNA"/>
</dbReference>
<protein>
    <submittedName>
        <fullName evidence="1">Polyheme membrane-associated cytochrome c</fullName>
    </submittedName>
</protein>
<name>A0A1Y6K5B4_9CHLR</name>
<dbReference type="SUPFAM" id="SSF48695">
    <property type="entry name" value="Multiheme cytochromes"/>
    <property type="match status" value="1"/>
</dbReference>
<dbReference type="KEGG" id="abat:CFX1CAM_1800"/>
<dbReference type="RefSeq" id="WP_157891813.1">
    <property type="nucleotide sequence ID" value="NZ_LT859958.1"/>
</dbReference>
<reference evidence="2" key="1">
    <citation type="submission" date="2017-05" db="EMBL/GenBank/DDBJ databases">
        <authorList>
            <person name="Kirkegaard R."/>
            <person name="Mcilroy J S."/>
        </authorList>
    </citation>
    <scope>NUCLEOTIDE SEQUENCE [LARGE SCALE GENOMIC DNA]</scope>
</reference>